<feature type="compositionally biased region" description="Polar residues" evidence="2">
    <location>
        <begin position="587"/>
        <end position="614"/>
    </location>
</feature>
<feature type="compositionally biased region" description="Low complexity" evidence="2">
    <location>
        <begin position="747"/>
        <end position="775"/>
    </location>
</feature>
<feature type="compositionally biased region" description="Low complexity" evidence="2">
    <location>
        <begin position="866"/>
        <end position="885"/>
    </location>
</feature>
<keyword evidence="5" id="KW-1185">Reference proteome</keyword>
<feature type="coiled-coil region" evidence="1">
    <location>
        <begin position="693"/>
        <end position="720"/>
    </location>
</feature>
<evidence type="ECO:0000259" key="3">
    <source>
        <dbReference type="PROSITE" id="PS50144"/>
    </source>
</evidence>
<dbReference type="PANTHER" id="PTHR47477">
    <property type="entry name" value="TNF RECEPTOR-ASSOCIATED FACTOR HOMOLOG 1A"/>
    <property type="match status" value="1"/>
</dbReference>
<feature type="compositionally biased region" description="Low complexity" evidence="2">
    <location>
        <begin position="433"/>
        <end position="442"/>
    </location>
</feature>
<comment type="caution">
    <text evidence="4">The sequence shown here is derived from an EMBL/GenBank/DDBJ whole genome shotgun (WGS) entry which is preliminary data.</text>
</comment>
<name>A0AAV1I9C9_9CHLO</name>
<feature type="compositionally biased region" description="Polar residues" evidence="2">
    <location>
        <begin position="623"/>
        <end position="642"/>
    </location>
</feature>
<dbReference type="InterPro" id="IPR055327">
    <property type="entry name" value="TRAF1A/B"/>
</dbReference>
<dbReference type="PANTHER" id="PTHR47477:SF8">
    <property type="entry name" value="TNF RECEPTOR-ASSOCIATED FACTOR HOMOLOG 1A"/>
    <property type="match status" value="1"/>
</dbReference>
<feature type="region of interest" description="Disordered" evidence="2">
    <location>
        <begin position="1093"/>
        <end position="1125"/>
    </location>
</feature>
<feature type="region of interest" description="Disordered" evidence="2">
    <location>
        <begin position="742"/>
        <end position="1078"/>
    </location>
</feature>
<dbReference type="SUPFAM" id="SSF49599">
    <property type="entry name" value="TRAF domain-like"/>
    <property type="match status" value="1"/>
</dbReference>
<feature type="compositionally biased region" description="Polar residues" evidence="2">
    <location>
        <begin position="1055"/>
        <end position="1068"/>
    </location>
</feature>
<gene>
    <name evidence="4" type="ORF">CVIRNUC_006868</name>
</gene>
<dbReference type="InterPro" id="IPR002083">
    <property type="entry name" value="MATH/TRAF_dom"/>
</dbReference>
<evidence type="ECO:0000313" key="5">
    <source>
        <dbReference type="Proteomes" id="UP001314263"/>
    </source>
</evidence>
<proteinExistence type="predicted"/>
<dbReference type="PROSITE" id="PS50144">
    <property type="entry name" value="MATH"/>
    <property type="match status" value="1"/>
</dbReference>
<feature type="compositionally biased region" description="Basic and acidic residues" evidence="2">
    <location>
        <begin position="500"/>
        <end position="516"/>
    </location>
</feature>
<dbReference type="Gene3D" id="2.60.210.10">
    <property type="entry name" value="Apoptosis, Tumor Necrosis Factor Receptor Associated Protein 2, Chain A"/>
    <property type="match status" value="1"/>
</dbReference>
<dbReference type="Proteomes" id="UP001314263">
    <property type="component" value="Unassembled WGS sequence"/>
</dbReference>
<evidence type="ECO:0000313" key="4">
    <source>
        <dbReference type="EMBL" id="CAK0783669.1"/>
    </source>
</evidence>
<dbReference type="Pfam" id="PF22486">
    <property type="entry name" value="MATH_2"/>
    <property type="match status" value="1"/>
</dbReference>
<feature type="compositionally biased region" description="Polar residues" evidence="2">
    <location>
        <begin position="1024"/>
        <end position="1035"/>
    </location>
</feature>
<protein>
    <recommendedName>
        <fullName evidence="3">MATH domain-containing protein</fullName>
    </recommendedName>
</protein>
<feature type="domain" description="MATH" evidence="3">
    <location>
        <begin position="70"/>
        <end position="192"/>
    </location>
</feature>
<dbReference type="EMBL" id="CAUYUE010000009">
    <property type="protein sequence ID" value="CAK0783669.1"/>
    <property type="molecule type" value="Genomic_DNA"/>
</dbReference>
<dbReference type="InterPro" id="IPR008974">
    <property type="entry name" value="TRAF-like"/>
</dbReference>
<feature type="compositionally biased region" description="Low complexity" evidence="2">
    <location>
        <begin position="809"/>
        <end position="821"/>
    </location>
</feature>
<dbReference type="SMART" id="SM00061">
    <property type="entry name" value="MATH"/>
    <property type="match status" value="1"/>
</dbReference>
<accession>A0AAV1I9C9</accession>
<feature type="compositionally biased region" description="Polar residues" evidence="2">
    <location>
        <begin position="784"/>
        <end position="797"/>
    </location>
</feature>
<feature type="compositionally biased region" description="Low complexity" evidence="2">
    <location>
        <begin position="517"/>
        <end position="529"/>
    </location>
</feature>
<feature type="region of interest" description="Disordered" evidence="2">
    <location>
        <begin position="426"/>
        <end position="642"/>
    </location>
</feature>
<dbReference type="CDD" id="cd00121">
    <property type="entry name" value="MATH"/>
    <property type="match status" value="1"/>
</dbReference>
<organism evidence="4 5">
    <name type="scientific">Coccomyxa viridis</name>
    <dbReference type="NCBI Taxonomy" id="1274662"/>
    <lineage>
        <taxon>Eukaryota</taxon>
        <taxon>Viridiplantae</taxon>
        <taxon>Chlorophyta</taxon>
        <taxon>core chlorophytes</taxon>
        <taxon>Trebouxiophyceae</taxon>
        <taxon>Trebouxiophyceae incertae sedis</taxon>
        <taxon>Coccomyxaceae</taxon>
        <taxon>Coccomyxa</taxon>
    </lineage>
</organism>
<sequence>MAQARLREALNAGSGTQKEKGPPVADGILSVTPDTQEALEWRSKRSIIDNAGASSSYTEDESGPKPSELYGKFTWKIENFSEVNKRELRSAIFEVGSYKWYILVYPQGCDVCHHLSLFLCVADYDKLLPGWSHFAQFTIAVVNKDPKKSKYSDTLHRFCKKEHDWGWKKFMELNKVLEGFTVSNTLVIKAQVQVIRDRPTAPFRCLEAQYRRELVRVYLSNVETLARKFVEEKHDALAALRANDGGFLAFWASLEPRRRRQMAAVSGEVILKGVVKRFFNEKEVTSTLVMDALVSGVKQIEEYSRLAEPKKGKKDKDRQQPLLSVDAERNEWTLRSDLVSVIECSLSDSFPAGKDDGKHAEGGLAVRNAQDVEDYSSNYVERDERRLADLGRRAVEVYAVSHILRELESVHSMEESIKRQDALIKEEEENESLEAARSAARTAADRDKRMRKKERQREKKAAEQAKKDAEDEGRRAQEAARKAQAEEKAAAEASVLRQQEQLREAESRAALRERAQSQRAQEASRQQEAAEADAKAKLEEQAKLERQERPAAQPSENAEEPSTAGPAKLSRASSDDEPSSELRRPNGTAQMRGSEDGVSSSTGQDVVGSSSADTSDYEDTTRLEQQTPSQARRQPGTGVSQSRVEYLQAELVASNSALATARGEVSKLQRELSVRSREASESVQQLAGRTREVNERCQQIVQLQATVAELRQQVAVHEQQKAAAAPSVVTLGDLRGSMSDVDISVGSRPASPASSLDASSMDQQQLAQARTAAQTVNMHKVRTGGTSQSLDSPSDSPHTCREASQGAEVGSASGSYVSSSSHRQGHAWAHAEQQGQHGRLNGQRAAPGHRPRAAVASQGNGLAKDSSAALAAASAAAAAALRPSGRGAGHAGPGGANGAGQGPSGQQHSQPMPIGSVSDKAANHKMLNGNAASFHPSSVGTPNGRVMAESPTGNGMHSRPQPKNGVISYRNAAVGANNGHMAASSPRQRGQGFMQGHQPHAPSPMTQQKHHQPPPPPSGPHPQANANGPTLNGQPGQPAPRAPNQGQDDAASGMSRGNSDASSHTANGVSRGGGNMKAPYEPAVLYATAPAMSPQQPTVAQAYTPLPEKKQSQSAPTQESPGLDDFAHMGMITNLLE</sequence>
<keyword evidence="1" id="KW-0175">Coiled coil</keyword>
<reference evidence="4 5" key="1">
    <citation type="submission" date="2023-10" db="EMBL/GenBank/DDBJ databases">
        <authorList>
            <person name="Maclean D."/>
            <person name="Macfadyen A."/>
        </authorList>
    </citation>
    <scope>NUCLEOTIDE SEQUENCE [LARGE SCALE GENOMIC DNA]</scope>
</reference>
<feature type="compositionally biased region" description="Gly residues" evidence="2">
    <location>
        <begin position="886"/>
        <end position="903"/>
    </location>
</feature>
<feature type="region of interest" description="Disordered" evidence="2">
    <location>
        <begin position="1"/>
        <end position="29"/>
    </location>
</feature>
<evidence type="ECO:0000256" key="1">
    <source>
        <dbReference type="SAM" id="Coils"/>
    </source>
</evidence>
<evidence type="ECO:0000256" key="2">
    <source>
        <dbReference type="SAM" id="MobiDB-lite"/>
    </source>
</evidence>
<feature type="compositionally biased region" description="Basic and acidic residues" evidence="2">
    <location>
        <begin position="532"/>
        <end position="549"/>
    </location>
</feature>
<dbReference type="AlphaFoldDB" id="A0AAV1I9C9"/>
<feature type="compositionally biased region" description="Basic and acidic residues" evidence="2">
    <location>
        <begin position="455"/>
        <end position="490"/>
    </location>
</feature>